<evidence type="ECO:0000313" key="2">
    <source>
        <dbReference type="Ensembl" id="ENSCSAVP00000006018.1"/>
    </source>
</evidence>
<keyword evidence="3" id="KW-1185">Reference proteome</keyword>
<feature type="compositionally biased region" description="Polar residues" evidence="1">
    <location>
        <begin position="300"/>
        <end position="312"/>
    </location>
</feature>
<reference evidence="3" key="1">
    <citation type="submission" date="2003-08" db="EMBL/GenBank/DDBJ databases">
        <authorList>
            <person name="Birren B."/>
            <person name="Nusbaum C."/>
            <person name="Abebe A."/>
            <person name="Abouelleil A."/>
            <person name="Adekoya E."/>
            <person name="Ait-zahra M."/>
            <person name="Allen N."/>
            <person name="Allen T."/>
            <person name="An P."/>
            <person name="Anderson M."/>
            <person name="Anderson S."/>
            <person name="Arachchi H."/>
            <person name="Armbruster J."/>
            <person name="Bachantsang P."/>
            <person name="Baldwin J."/>
            <person name="Barry A."/>
            <person name="Bayul T."/>
            <person name="Blitshsteyn B."/>
            <person name="Bloom T."/>
            <person name="Blye J."/>
            <person name="Boguslavskiy L."/>
            <person name="Borowsky M."/>
            <person name="Boukhgalter B."/>
            <person name="Brunache A."/>
            <person name="Butler J."/>
            <person name="Calixte N."/>
            <person name="Calvo S."/>
            <person name="Camarata J."/>
            <person name="Campo K."/>
            <person name="Chang J."/>
            <person name="Cheshatsang Y."/>
            <person name="Citroen M."/>
            <person name="Collymore A."/>
            <person name="Considine T."/>
            <person name="Cook A."/>
            <person name="Cooke P."/>
            <person name="Corum B."/>
            <person name="Cuomo C."/>
            <person name="David R."/>
            <person name="Dawoe T."/>
            <person name="Degray S."/>
            <person name="Dodge S."/>
            <person name="Dooley K."/>
            <person name="Dorje P."/>
            <person name="Dorjee K."/>
            <person name="Dorris L."/>
            <person name="Duffey N."/>
            <person name="Dupes A."/>
            <person name="Elkins T."/>
            <person name="Engels R."/>
            <person name="Erickson J."/>
            <person name="Farina A."/>
            <person name="Faro S."/>
            <person name="Ferreira P."/>
            <person name="Fischer H."/>
            <person name="Fitzgerald M."/>
            <person name="Foley K."/>
            <person name="Gage D."/>
            <person name="Galagan J."/>
            <person name="Gearin G."/>
            <person name="Gnerre S."/>
            <person name="Gnirke A."/>
            <person name="Goyette A."/>
            <person name="Graham J."/>
            <person name="Grandbois E."/>
            <person name="Gyaltsen K."/>
            <person name="Hafez N."/>
            <person name="Hagopian D."/>
            <person name="Hagos B."/>
            <person name="Hall J."/>
            <person name="Hatcher B."/>
            <person name="Heller A."/>
            <person name="Higgins H."/>
            <person name="Honan T."/>
            <person name="Horn A."/>
            <person name="Houde N."/>
            <person name="Hughes L."/>
            <person name="Hulme W."/>
            <person name="Husby E."/>
            <person name="Iliev I."/>
            <person name="Jaffe D."/>
            <person name="Jones C."/>
            <person name="Kamal M."/>
            <person name="Kamat A."/>
            <person name="Kamvysselis M."/>
            <person name="Karlsson E."/>
            <person name="Kells C."/>
            <person name="Kieu A."/>
            <person name="Kisner P."/>
            <person name="Kodira C."/>
            <person name="Kulbokas E."/>
            <person name="Labutti K."/>
            <person name="Lama D."/>
            <person name="Landers T."/>
            <person name="Leger J."/>
            <person name="Levine S."/>
            <person name="Lewis D."/>
            <person name="Lewis T."/>
            <person name="Lindblad-toh K."/>
            <person name="Liu X."/>
            <person name="Lokyitsang T."/>
            <person name="Lokyitsang Y."/>
            <person name="Lucien O."/>
            <person name="Lui A."/>
            <person name="Ma L.J."/>
            <person name="Mabbitt R."/>
            <person name="Macdonald J."/>
            <person name="Maclean C."/>
            <person name="Major J."/>
            <person name="Manning J."/>
            <person name="Marabella R."/>
            <person name="Maru K."/>
            <person name="Matthews C."/>
            <person name="Mauceli E."/>
            <person name="Mccarthy M."/>
            <person name="Mcdonough S."/>
            <person name="Mcghee T."/>
            <person name="Meldrim J."/>
            <person name="Meneus L."/>
            <person name="Mesirov J."/>
            <person name="Mihalev A."/>
            <person name="Mihova T."/>
            <person name="Mikkelsen T."/>
            <person name="Mlenga V."/>
            <person name="Moru K."/>
            <person name="Mozes J."/>
            <person name="Mulrain L."/>
            <person name="Munson G."/>
            <person name="Naylor J."/>
            <person name="Newes C."/>
            <person name="Nguyen C."/>
            <person name="Nguyen N."/>
            <person name="Nguyen T."/>
            <person name="Nicol R."/>
            <person name="Nielsen C."/>
            <person name="Nizzari M."/>
            <person name="Norbu C."/>
            <person name="Norbu N."/>
            <person name="O'donnell P."/>
            <person name="Okoawo O."/>
            <person name="O'leary S."/>
            <person name="Omotosho B."/>
            <person name="O'neill K."/>
            <person name="Osman S."/>
            <person name="Parker S."/>
            <person name="Perrin D."/>
            <person name="Phunkhang P."/>
            <person name="Piqani B."/>
            <person name="Purcell S."/>
            <person name="Rachupka T."/>
            <person name="Ramasamy U."/>
            <person name="Rameau R."/>
            <person name="Ray V."/>
            <person name="Raymond C."/>
            <person name="Retta R."/>
            <person name="Richardson S."/>
            <person name="Rise C."/>
            <person name="Rodriguez J."/>
            <person name="Rogers J."/>
            <person name="Rogov P."/>
            <person name="Rutman M."/>
            <person name="Schupbach R."/>
            <person name="Seaman C."/>
            <person name="Settipalli S."/>
            <person name="Sharpe T."/>
            <person name="Sheridan J."/>
            <person name="Sherpa N."/>
            <person name="Shi J."/>
            <person name="Smirnov S."/>
            <person name="Smith C."/>
            <person name="Sougnez C."/>
            <person name="Spencer B."/>
            <person name="Stalker J."/>
            <person name="Stange-thomann N."/>
            <person name="Stavropoulos S."/>
            <person name="Stetson K."/>
            <person name="Stone C."/>
            <person name="Stone S."/>
            <person name="Stubbs M."/>
            <person name="Talamas J."/>
            <person name="Tchuinga P."/>
            <person name="Tenzing P."/>
            <person name="Tesfaye S."/>
            <person name="Theodore J."/>
            <person name="Thoulutsang Y."/>
            <person name="Topham K."/>
            <person name="Towey S."/>
            <person name="Tsamla T."/>
            <person name="Tsomo N."/>
            <person name="Vallee D."/>
            <person name="Vassiliev H."/>
            <person name="Venkataraman V."/>
            <person name="Vinson J."/>
            <person name="Vo A."/>
            <person name="Wade C."/>
            <person name="Wang S."/>
            <person name="Wangchuk T."/>
            <person name="Wangdi T."/>
            <person name="Whittaker C."/>
            <person name="Wilkinson J."/>
            <person name="Wu Y."/>
            <person name="Wyman D."/>
            <person name="Yadav S."/>
            <person name="Yang S."/>
            <person name="Yang X."/>
            <person name="Yeager S."/>
            <person name="Yee E."/>
            <person name="Young G."/>
            <person name="Zainoun J."/>
            <person name="Zembeck L."/>
            <person name="Zimmer A."/>
            <person name="Zody M."/>
            <person name="Lander E."/>
        </authorList>
    </citation>
    <scope>NUCLEOTIDE SEQUENCE [LARGE SCALE GENOMIC DNA]</scope>
</reference>
<reference evidence="2" key="2">
    <citation type="submission" date="2025-08" db="UniProtKB">
        <authorList>
            <consortium name="Ensembl"/>
        </authorList>
    </citation>
    <scope>IDENTIFICATION</scope>
</reference>
<dbReference type="AlphaFoldDB" id="H2YL16"/>
<proteinExistence type="predicted"/>
<dbReference type="InParanoid" id="H2YL16"/>
<feature type="region of interest" description="Disordered" evidence="1">
    <location>
        <begin position="289"/>
        <end position="342"/>
    </location>
</feature>
<dbReference type="Proteomes" id="UP000007875">
    <property type="component" value="Unassembled WGS sequence"/>
</dbReference>
<dbReference type="GeneTree" id="ENSGT00660000097367"/>
<reference evidence="2" key="3">
    <citation type="submission" date="2025-09" db="UniProtKB">
        <authorList>
            <consortium name="Ensembl"/>
        </authorList>
    </citation>
    <scope>IDENTIFICATION</scope>
</reference>
<dbReference type="HOGENOM" id="CLU_812695_0_0_1"/>
<dbReference type="Ensembl" id="ENSCSAVT00000006095.1">
    <property type="protein sequence ID" value="ENSCSAVP00000006018.1"/>
    <property type="gene ID" value="ENSCSAVG00000003587.1"/>
</dbReference>
<protein>
    <submittedName>
        <fullName evidence="2">Uncharacterized protein</fullName>
    </submittedName>
</protein>
<organism evidence="2 3">
    <name type="scientific">Ciona savignyi</name>
    <name type="common">Pacific transparent sea squirt</name>
    <dbReference type="NCBI Taxonomy" id="51511"/>
    <lineage>
        <taxon>Eukaryota</taxon>
        <taxon>Metazoa</taxon>
        <taxon>Chordata</taxon>
        <taxon>Tunicata</taxon>
        <taxon>Ascidiacea</taxon>
        <taxon>Phlebobranchia</taxon>
        <taxon>Cionidae</taxon>
        <taxon>Ciona</taxon>
    </lineage>
</organism>
<sequence length="342" mass="37830">MKGSAGGVKDAENNGLVGTIEEDLDKLLLVIENVEKSLTLRKNSLSSYSNINEKNGNRFLEDAECNTDDANKTVNQNRSNSNFQPLTKFKERQPNVLSQCSMQLRNEDVLDGNDFRQYFEFPPKMVSLPNSNIWFMNKTVDYDHNKPPIPPKTSYSSNQPDIGVVSPDKASPKTVTDCNSSFSPILLRSSLVKTKTAGMCGAYKYSDCELDLDDGLVCQDKMTNGFTRSGVYKDNKTFQVDLNPARNKSAETIQFTSSQNTVPDTNIIPESSSAINIAVPTLKNMDISRKSSKPGRFPTNAVSLSVSSSKDTIQPKHDYNKINSTGPYDNLLPGKSEVKLKP</sequence>
<name>H2YL16_CIOSA</name>
<evidence type="ECO:0000256" key="1">
    <source>
        <dbReference type="SAM" id="MobiDB-lite"/>
    </source>
</evidence>
<accession>H2YL16</accession>
<evidence type="ECO:0000313" key="3">
    <source>
        <dbReference type="Proteomes" id="UP000007875"/>
    </source>
</evidence>